<feature type="region of interest" description="Disordered" evidence="1">
    <location>
        <begin position="186"/>
        <end position="281"/>
    </location>
</feature>
<feature type="region of interest" description="Disordered" evidence="1">
    <location>
        <begin position="143"/>
        <end position="170"/>
    </location>
</feature>
<reference evidence="3" key="1">
    <citation type="journal article" date="2014" name="Nat. Genet.">
        <title>Genome and transcriptome of the porcine whipworm Trichuris suis.</title>
        <authorList>
            <person name="Jex A.R."/>
            <person name="Nejsum P."/>
            <person name="Schwarz E.M."/>
            <person name="Hu L."/>
            <person name="Young N.D."/>
            <person name="Hall R.S."/>
            <person name="Korhonen P.K."/>
            <person name="Liao S."/>
            <person name="Thamsborg S."/>
            <person name="Xia J."/>
            <person name="Xu P."/>
            <person name="Wang S."/>
            <person name="Scheerlinck J.P."/>
            <person name="Hofmann A."/>
            <person name="Sternberg P.W."/>
            <person name="Wang J."/>
            <person name="Gasser R.B."/>
        </authorList>
    </citation>
    <scope>NUCLEOTIDE SEQUENCE [LARGE SCALE GENOMIC DNA]</scope>
    <source>
        <strain evidence="3">DCEP-RM93F</strain>
    </source>
</reference>
<name>A0A085N403_9BILA</name>
<keyword evidence="2" id="KW-0472">Membrane</keyword>
<organism evidence="3">
    <name type="scientific">Trichuris suis</name>
    <name type="common">pig whipworm</name>
    <dbReference type="NCBI Taxonomy" id="68888"/>
    <lineage>
        <taxon>Eukaryota</taxon>
        <taxon>Metazoa</taxon>
        <taxon>Ecdysozoa</taxon>
        <taxon>Nematoda</taxon>
        <taxon>Enoplea</taxon>
        <taxon>Dorylaimia</taxon>
        <taxon>Trichinellida</taxon>
        <taxon>Trichuridae</taxon>
        <taxon>Trichuris</taxon>
    </lineage>
</organism>
<evidence type="ECO:0000256" key="1">
    <source>
        <dbReference type="SAM" id="MobiDB-lite"/>
    </source>
</evidence>
<accession>A0A085N403</accession>
<dbReference type="Proteomes" id="UP000030758">
    <property type="component" value="Unassembled WGS sequence"/>
</dbReference>
<keyword evidence="2" id="KW-1133">Transmembrane helix</keyword>
<proteinExistence type="predicted"/>
<keyword evidence="2" id="KW-0812">Transmembrane</keyword>
<dbReference type="EMBL" id="KL367559">
    <property type="protein sequence ID" value="KFD64199.1"/>
    <property type="molecule type" value="Genomic_DNA"/>
</dbReference>
<protein>
    <submittedName>
        <fullName evidence="3">Uncharacterized protein</fullName>
    </submittedName>
</protein>
<evidence type="ECO:0000256" key="2">
    <source>
        <dbReference type="SAM" id="Phobius"/>
    </source>
</evidence>
<feature type="transmembrane region" description="Helical" evidence="2">
    <location>
        <begin position="50"/>
        <end position="70"/>
    </location>
</feature>
<dbReference type="AlphaFoldDB" id="A0A085N403"/>
<evidence type="ECO:0000313" key="3">
    <source>
        <dbReference type="EMBL" id="KFD64199.1"/>
    </source>
</evidence>
<feature type="non-terminal residue" evidence="3">
    <location>
        <position position="1"/>
    </location>
</feature>
<feature type="transmembrane region" description="Helical" evidence="2">
    <location>
        <begin position="114"/>
        <end position="134"/>
    </location>
</feature>
<gene>
    <name evidence="3" type="ORF">M514_07299</name>
</gene>
<feature type="compositionally biased region" description="Basic and acidic residues" evidence="1">
    <location>
        <begin position="229"/>
        <end position="240"/>
    </location>
</feature>
<feature type="compositionally biased region" description="Low complexity" evidence="1">
    <location>
        <begin position="189"/>
        <end position="202"/>
    </location>
</feature>
<feature type="region of interest" description="Disordered" evidence="1">
    <location>
        <begin position="79"/>
        <end position="107"/>
    </location>
</feature>
<sequence>YKFKVKYWFKVNLAKLIAVWWVVHSVSHSLNGTAEQFRLSEQRAAQMTNLLFKAALLCVHILFALVQFTMSAEDAIDNDKGDNNNIPADDESADNQTIADSRPPDDQLSIKPESWVSIFGLTFLLGFLAVAVILKMVQACMPTKTPSSSGKNNKERGNQPNKSSAQAKKAKELCKQFKVWNYPGPPSFTETISIPSSTDTPSVGSISDSRESKGSPKTAEATGAPTAKPQEKDGKKKEQAGVEAAKPTGKEESPAGVCKTPQTSAREETDKSLSGKLKKQQ</sequence>